<dbReference type="SUPFAM" id="SSF52402">
    <property type="entry name" value="Adenine nucleotide alpha hydrolases-like"/>
    <property type="match status" value="1"/>
</dbReference>
<dbReference type="PANTHER" id="PTHR46268:SF6">
    <property type="entry name" value="UNIVERSAL STRESS PROTEIN UP12"/>
    <property type="match status" value="1"/>
</dbReference>
<dbReference type="PANTHER" id="PTHR46268">
    <property type="entry name" value="STRESS RESPONSE PROTEIN NHAX"/>
    <property type="match status" value="1"/>
</dbReference>
<dbReference type="Gene3D" id="3.40.50.620">
    <property type="entry name" value="HUPs"/>
    <property type="match status" value="1"/>
</dbReference>
<accession>A0ABZ2F370</accession>
<dbReference type="InterPro" id="IPR006016">
    <property type="entry name" value="UspA"/>
</dbReference>
<organism evidence="4 5">
    <name type="scientific">Methylococcus capsulatus</name>
    <dbReference type="NCBI Taxonomy" id="414"/>
    <lineage>
        <taxon>Bacteria</taxon>
        <taxon>Pseudomonadati</taxon>
        <taxon>Pseudomonadota</taxon>
        <taxon>Gammaproteobacteria</taxon>
        <taxon>Methylococcales</taxon>
        <taxon>Methylococcaceae</taxon>
        <taxon>Methylococcus</taxon>
    </lineage>
</organism>
<evidence type="ECO:0000313" key="4">
    <source>
        <dbReference type="EMBL" id="WWF01647.1"/>
    </source>
</evidence>
<comment type="subcellular location">
    <subcellularLocation>
        <location evidence="2">Cytoplasm</location>
    </subcellularLocation>
</comment>
<protein>
    <recommendedName>
        <fullName evidence="2">Universal stress protein</fullName>
    </recommendedName>
</protein>
<sequence>MKLLVAIDFSEITDKVLDQAKLLAKAFSAEIWLLHVAEPEPDFVGYDADPLVMRDLAAETYKIWHQRVQETAKALRTEGFRCTGLMVQGPTVATILDEAERLQADIIVLGSHGKGLLARLIIGSSCEGVLRKTPIPVLVVPA</sequence>
<keyword evidence="2" id="KW-0963">Cytoplasm</keyword>
<evidence type="ECO:0000259" key="3">
    <source>
        <dbReference type="Pfam" id="PF00582"/>
    </source>
</evidence>
<evidence type="ECO:0000256" key="1">
    <source>
        <dbReference type="ARBA" id="ARBA00008791"/>
    </source>
</evidence>
<dbReference type="RefSeq" id="WP_198322649.1">
    <property type="nucleotide sequence ID" value="NZ_CP104311.1"/>
</dbReference>
<dbReference type="PRINTS" id="PR01438">
    <property type="entry name" value="UNVRSLSTRESS"/>
</dbReference>
<dbReference type="EMBL" id="CP104311">
    <property type="protein sequence ID" value="WWF01647.1"/>
    <property type="molecule type" value="Genomic_DNA"/>
</dbReference>
<proteinExistence type="inferred from homology"/>
<dbReference type="PIRSF" id="PIRSF006276">
    <property type="entry name" value="UspA"/>
    <property type="match status" value="1"/>
</dbReference>
<dbReference type="CDD" id="cd00293">
    <property type="entry name" value="USP-like"/>
    <property type="match status" value="1"/>
</dbReference>
<gene>
    <name evidence="4" type="ORF">N4J17_14430</name>
</gene>
<feature type="domain" description="UspA" evidence="3">
    <location>
        <begin position="2"/>
        <end position="141"/>
    </location>
</feature>
<name>A0ABZ2F370_METCP</name>
<dbReference type="Pfam" id="PF00582">
    <property type="entry name" value="Usp"/>
    <property type="match status" value="1"/>
</dbReference>
<evidence type="ECO:0000256" key="2">
    <source>
        <dbReference type="PIRNR" id="PIRNR006276"/>
    </source>
</evidence>
<dbReference type="InterPro" id="IPR014729">
    <property type="entry name" value="Rossmann-like_a/b/a_fold"/>
</dbReference>
<dbReference type="Proteomes" id="UP001359308">
    <property type="component" value="Chromosome"/>
</dbReference>
<keyword evidence="5" id="KW-1185">Reference proteome</keyword>
<evidence type="ECO:0000313" key="5">
    <source>
        <dbReference type="Proteomes" id="UP001359308"/>
    </source>
</evidence>
<reference evidence="4 5" key="1">
    <citation type="submission" date="2022-09" db="EMBL/GenBank/DDBJ databases">
        <authorList>
            <person name="Giprobiosintez L."/>
        </authorList>
    </citation>
    <scope>NUCLEOTIDE SEQUENCE [LARGE SCALE GENOMIC DNA]</scope>
    <source>
        <strain evidence="5">VKPM-B-12549 (GBS-15)</strain>
    </source>
</reference>
<dbReference type="InterPro" id="IPR006015">
    <property type="entry name" value="Universal_stress_UspA"/>
</dbReference>
<comment type="similarity">
    <text evidence="1 2">Belongs to the universal stress protein A family.</text>
</comment>